<dbReference type="Proteomes" id="UP000053029">
    <property type="component" value="Unassembled WGS sequence"/>
</dbReference>
<feature type="chain" id="PRO_5002242874" evidence="1">
    <location>
        <begin position="21"/>
        <end position="335"/>
    </location>
</feature>
<gene>
    <name evidence="2" type="ORF">Z517_05748</name>
</gene>
<dbReference type="VEuPathDB" id="FungiDB:Z517_05748"/>
<evidence type="ECO:0000313" key="2">
    <source>
        <dbReference type="EMBL" id="KIW82720.1"/>
    </source>
</evidence>
<dbReference type="OrthoDB" id="10372751at2759"/>
<organism evidence="2 3">
    <name type="scientific">Fonsecaea pedrosoi CBS 271.37</name>
    <dbReference type="NCBI Taxonomy" id="1442368"/>
    <lineage>
        <taxon>Eukaryota</taxon>
        <taxon>Fungi</taxon>
        <taxon>Dikarya</taxon>
        <taxon>Ascomycota</taxon>
        <taxon>Pezizomycotina</taxon>
        <taxon>Eurotiomycetes</taxon>
        <taxon>Chaetothyriomycetidae</taxon>
        <taxon>Chaetothyriales</taxon>
        <taxon>Herpotrichiellaceae</taxon>
        <taxon>Fonsecaea</taxon>
    </lineage>
</organism>
<reference evidence="2 3" key="1">
    <citation type="submission" date="2015-01" db="EMBL/GenBank/DDBJ databases">
        <title>The Genome Sequence of Fonsecaea pedrosoi CBS 271.37.</title>
        <authorList>
            <consortium name="The Broad Institute Genomics Platform"/>
            <person name="Cuomo C."/>
            <person name="de Hoog S."/>
            <person name="Gorbushina A."/>
            <person name="Stielow B."/>
            <person name="Teixiera M."/>
            <person name="Abouelleil A."/>
            <person name="Chapman S.B."/>
            <person name="Priest M."/>
            <person name="Young S.K."/>
            <person name="Wortman J."/>
            <person name="Nusbaum C."/>
            <person name="Birren B."/>
        </authorList>
    </citation>
    <scope>NUCLEOTIDE SEQUENCE [LARGE SCALE GENOMIC DNA]</scope>
    <source>
        <strain evidence="2 3">CBS 271.37</strain>
    </source>
</reference>
<keyword evidence="1" id="KW-0732">Signal</keyword>
<dbReference type="EMBL" id="KN846971">
    <property type="protein sequence ID" value="KIW82720.1"/>
    <property type="molecule type" value="Genomic_DNA"/>
</dbReference>
<evidence type="ECO:0000313" key="3">
    <source>
        <dbReference type="Proteomes" id="UP000053029"/>
    </source>
</evidence>
<dbReference type="GeneID" id="25305238"/>
<accession>A0A0D2GVS6</accession>
<sequence>MKTGVILSALAGVLFSQTLAAPLAPAELAREAQNQELSNAGTPIAIRLAGTPVGTPIAKTPAVTPVGTPTAKRLAGTPVGTPIALPLGTPNGAADGELAANKVFRRESQEDALSPSVFAFAYLQPAEENSSDLITANKIFLADGESTANKVFKRDLRLANDPADALSPSVFAFAYVQSADENDSDLITANKVFKRGLIIASNPADGEASVNKISQADGEALANRIFLADGESSVNKAFLAEGQASANKVLKRRLILASDPADGPVSANKVFLADGEVSANKVAKRGLILTDDDSNSAGFYSIYWNAASDESQDATATLRGATAGAGPIALPLLAN</sequence>
<dbReference type="AlphaFoldDB" id="A0A0D2GVS6"/>
<feature type="signal peptide" evidence="1">
    <location>
        <begin position="1"/>
        <end position="20"/>
    </location>
</feature>
<evidence type="ECO:0000256" key="1">
    <source>
        <dbReference type="SAM" id="SignalP"/>
    </source>
</evidence>
<name>A0A0D2GVS6_9EURO</name>
<keyword evidence="3" id="KW-1185">Reference proteome</keyword>
<dbReference type="HOGENOM" id="CLU_897146_0_0_1"/>
<protein>
    <submittedName>
        <fullName evidence="2">Uncharacterized protein</fullName>
    </submittedName>
</protein>
<proteinExistence type="predicted"/>
<dbReference type="RefSeq" id="XP_013286528.1">
    <property type="nucleotide sequence ID" value="XM_013431074.1"/>
</dbReference>